<evidence type="ECO:0000256" key="3">
    <source>
        <dbReference type="ARBA" id="ARBA00012669"/>
    </source>
</evidence>
<dbReference type="EC" id="2.5.1.72" evidence="3"/>
<comment type="pathway">
    <text evidence="2">Cofactor biosynthesis; NAD(+) biosynthesis; quinolinate from iminoaspartate: step 1/1.</text>
</comment>
<dbReference type="Gene3D" id="3.40.50.10800">
    <property type="entry name" value="NadA-like"/>
    <property type="match status" value="3"/>
</dbReference>
<name>A0A9W7DYW3_9STRA</name>
<dbReference type="GO" id="GO:0046872">
    <property type="term" value="F:metal ion binding"/>
    <property type="evidence" value="ECO:0007669"/>
    <property type="project" value="UniProtKB-KW"/>
</dbReference>
<gene>
    <name evidence="11" type="ORF">TrRE_jg10498</name>
</gene>
<evidence type="ECO:0000256" key="5">
    <source>
        <dbReference type="ARBA" id="ARBA00022642"/>
    </source>
</evidence>
<evidence type="ECO:0000256" key="2">
    <source>
        <dbReference type="ARBA" id="ARBA00005065"/>
    </source>
</evidence>
<dbReference type="GO" id="GO:0051539">
    <property type="term" value="F:4 iron, 4 sulfur cluster binding"/>
    <property type="evidence" value="ECO:0007669"/>
    <property type="project" value="UniProtKB-KW"/>
</dbReference>
<dbReference type="InterPro" id="IPR003473">
    <property type="entry name" value="NadA"/>
</dbReference>
<organism evidence="11 12">
    <name type="scientific">Triparma retinervis</name>
    <dbReference type="NCBI Taxonomy" id="2557542"/>
    <lineage>
        <taxon>Eukaryota</taxon>
        <taxon>Sar</taxon>
        <taxon>Stramenopiles</taxon>
        <taxon>Ochrophyta</taxon>
        <taxon>Bolidophyceae</taxon>
        <taxon>Parmales</taxon>
        <taxon>Triparmaceae</taxon>
        <taxon>Triparma</taxon>
    </lineage>
</organism>
<keyword evidence="12" id="KW-1185">Reference proteome</keyword>
<dbReference type="OrthoDB" id="66991at2759"/>
<keyword evidence="6" id="KW-0808">Transferase</keyword>
<keyword evidence="8" id="KW-0408">Iron</keyword>
<dbReference type="Proteomes" id="UP001165082">
    <property type="component" value="Unassembled WGS sequence"/>
</dbReference>
<keyword evidence="7" id="KW-0479">Metal-binding</keyword>
<feature type="signal peptide" evidence="10">
    <location>
        <begin position="1"/>
        <end position="18"/>
    </location>
</feature>
<dbReference type="InterPro" id="IPR036094">
    <property type="entry name" value="NadA_sf"/>
</dbReference>
<evidence type="ECO:0000256" key="9">
    <source>
        <dbReference type="ARBA" id="ARBA00023014"/>
    </source>
</evidence>
<evidence type="ECO:0000256" key="4">
    <source>
        <dbReference type="ARBA" id="ARBA00022485"/>
    </source>
</evidence>
<dbReference type="Pfam" id="PF02445">
    <property type="entry name" value="NadA"/>
    <property type="match status" value="1"/>
</dbReference>
<comment type="caution">
    <text evidence="11">The sequence shown here is derived from an EMBL/GenBank/DDBJ whole genome shotgun (WGS) entry which is preliminary data.</text>
</comment>
<dbReference type="AlphaFoldDB" id="A0A9W7DYW3"/>
<protein>
    <recommendedName>
        <fullName evidence="3">quinolinate synthase</fullName>
        <ecNumber evidence="3">2.5.1.72</ecNumber>
    </recommendedName>
</protein>
<keyword evidence="9" id="KW-0411">Iron-sulfur</keyword>
<evidence type="ECO:0000256" key="8">
    <source>
        <dbReference type="ARBA" id="ARBA00023004"/>
    </source>
</evidence>
<evidence type="ECO:0000313" key="12">
    <source>
        <dbReference type="Proteomes" id="UP001165082"/>
    </source>
</evidence>
<dbReference type="PANTHER" id="PTHR30573">
    <property type="entry name" value="QUINOLINATE SYNTHETASE A"/>
    <property type="match status" value="1"/>
</dbReference>
<keyword evidence="4" id="KW-0004">4Fe-4S</keyword>
<evidence type="ECO:0000313" key="11">
    <source>
        <dbReference type="EMBL" id="GMH59150.1"/>
    </source>
</evidence>
<reference evidence="11" key="1">
    <citation type="submission" date="2022-07" db="EMBL/GenBank/DDBJ databases">
        <title>Genome analysis of Parmales, a sister group of diatoms, reveals the evolutionary specialization of diatoms from phago-mixotrophs to photoautotrophs.</title>
        <authorList>
            <person name="Ban H."/>
            <person name="Sato S."/>
            <person name="Yoshikawa S."/>
            <person name="Kazumasa Y."/>
            <person name="Nakamura Y."/>
            <person name="Ichinomiya M."/>
            <person name="Saitoh K."/>
            <person name="Sato N."/>
            <person name="Blanc-Mathieu R."/>
            <person name="Endo H."/>
            <person name="Kuwata A."/>
            <person name="Ogata H."/>
        </authorList>
    </citation>
    <scope>NUCLEOTIDE SEQUENCE</scope>
</reference>
<evidence type="ECO:0000256" key="6">
    <source>
        <dbReference type="ARBA" id="ARBA00022679"/>
    </source>
</evidence>
<evidence type="ECO:0000256" key="7">
    <source>
        <dbReference type="ARBA" id="ARBA00022723"/>
    </source>
</evidence>
<dbReference type="EMBL" id="BRXZ01003647">
    <property type="protein sequence ID" value="GMH59150.1"/>
    <property type="molecule type" value="Genomic_DNA"/>
</dbReference>
<dbReference type="SUPFAM" id="SSF142754">
    <property type="entry name" value="NadA-like"/>
    <property type="match status" value="1"/>
</dbReference>
<evidence type="ECO:0000256" key="10">
    <source>
        <dbReference type="SAM" id="SignalP"/>
    </source>
</evidence>
<keyword evidence="10" id="KW-0732">Signal</keyword>
<dbReference type="GO" id="GO:0034628">
    <property type="term" value="P:'de novo' NAD+ biosynthetic process from L-aspartate"/>
    <property type="evidence" value="ECO:0007669"/>
    <property type="project" value="TreeGrafter"/>
</dbReference>
<feature type="chain" id="PRO_5040908652" description="quinolinate synthase" evidence="10">
    <location>
        <begin position="19"/>
        <end position="539"/>
    </location>
</feature>
<comment type="cofactor">
    <cofactor evidence="1">
        <name>[4Fe-4S] cluster</name>
        <dbReference type="ChEBI" id="CHEBI:49883"/>
    </cofactor>
</comment>
<sequence>MAITYFLSISSLVTGTRAKSSQAAVSSSSFFTPEDTQDKPFPSILINGDGELVSKGTFAEAQSMYIDPDPQSVSELASAMSASNMAICAHFYMDVELQGVLQALPNQDRVFIGDSLAMGDAAVRMCEDGASAIACLGVDFMSESVSSIMSKAGHGSVPVYRATSRKIGCSLAESAERVGYAAWLRRAAAEENPLHVVYINTSLESKAQSNNIVPTVTCTSSNVVKTLLQAQLQIPDVTVWYGPDTCMGYNLQTMFDKVLENWTDEEIKEKLHPQHDRASISLLRSNLHVYPNGNCVVHQMFGDSVVRSVKSHYPSAYVTAHLEVPGEMFEIAMESSLAGRGVTGSTSDILNFITSKVEEAAGGAMGPGKKRLEFILGTEAGMVTSVVKNVQEILRTVPGARDRVEAEIVFPVAPGAVAVDDEAEGGIVPGVKGGEGCGTNGGCATCPFMKMNELDGVVDVMERYGRGGEGLEGHRPPERLRGKTIGGRDATEVGVECILRMREMMEGGKLGEELVEKVKNWEPRVMEGGRGEGEKANAV</sequence>
<dbReference type="GO" id="GO:0008987">
    <property type="term" value="F:quinolinate synthetase A activity"/>
    <property type="evidence" value="ECO:0007669"/>
    <property type="project" value="InterPro"/>
</dbReference>
<evidence type="ECO:0000256" key="1">
    <source>
        <dbReference type="ARBA" id="ARBA00001966"/>
    </source>
</evidence>
<proteinExistence type="predicted"/>
<keyword evidence="5" id="KW-0662">Pyridine nucleotide biosynthesis</keyword>
<accession>A0A9W7DYW3</accession>
<dbReference type="PANTHER" id="PTHR30573:SF0">
    <property type="entry name" value="QUINOLINATE SYNTHASE, CHLOROPLASTIC"/>
    <property type="match status" value="1"/>
</dbReference>